<evidence type="ECO:0000313" key="1">
    <source>
        <dbReference type="EMBL" id="CAG8752028.1"/>
    </source>
</evidence>
<dbReference type="EMBL" id="CAJVPY010015474">
    <property type="protein sequence ID" value="CAG8752028.1"/>
    <property type="molecule type" value="Genomic_DNA"/>
</dbReference>
<keyword evidence="2" id="KW-1185">Reference proteome</keyword>
<dbReference type="OrthoDB" id="2418216at2759"/>
<dbReference type="AlphaFoldDB" id="A0A9N9IXD6"/>
<comment type="caution">
    <text evidence="1">The sequence shown here is derived from an EMBL/GenBank/DDBJ whole genome shotgun (WGS) entry which is preliminary data.</text>
</comment>
<accession>A0A9N9IXD6</accession>
<organism evidence="1 2">
    <name type="scientific">Dentiscutata erythropus</name>
    <dbReference type="NCBI Taxonomy" id="1348616"/>
    <lineage>
        <taxon>Eukaryota</taxon>
        <taxon>Fungi</taxon>
        <taxon>Fungi incertae sedis</taxon>
        <taxon>Mucoromycota</taxon>
        <taxon>Glomeromycotina</taxon>
        <taxon>Glomeromycetes</taxon>
        <taxon>Diversisporales</taxon>
        <taxon>Gigasporaceae</taxon>
        <taxon>Dentiscutata</taxon>
    </lineage>
</organism>
<gene>
    <name evidence="1" type="ORF">DERYTH_LOCUS16991</name>
</gene>
<reference evidence="1" key="1">
    <citation type="submission" date="2021-06" db="EMBL/GenBank/DDBJ databases">
        <authorList>
            <person name="Kallberg Y."/>
            <person name="Tangrot J."/>
            <person name="Rosling A."/>
        </authorList>
    </citation>
    <scope>NUCLEOTIDE SEQUENCE</scope>
    <source>
        <strain evidence="1">MA453B</strain>
    </source>
</reference>
<sequence>MQHDEINQSVYYTANRIYQQDNEKQSNDNYVDKENVNPYLQNSKVRKGRGRLLGTKRLKLSHEVVKPKTKQQCR</sequence>
<evidence type="ECO:0000313" key="2">
    <source>
        <dbReference type="Proteomes" id="UP000789405"/>
    </source>
</evidence>
<proteinExistence type="predicted"/>
<feature type="non-terminal residue" evidence="1">
    <location>
        <position position="1"/>
    </location>
</feature>
<dbReference type="Proteomes" id="UP000789405">
    <property type="component" value="Unassembled WGS sequence"/>
</dbReference>
<protein>
    <submittedName>
        <fullName evidence="1">15512_t:CDS:1</fullName>
    </submittedName>
</protein>
<name>A0A9N9IXD6_9GLOM</name>